<dbReference type="RefSeq" id="WP_068243918.1">
    <property type="nucleotide sequence ID" value="NZ_LPUY01000074.1"/>
</dbReference>
<dbReference type="Pfam" id="PF13432">
    <property type="entry name" value="TPR_16"/>
    <property type="match status" value="1"/>
</dbReference>
<dbReference type="InterPro" id="IPR019734">
    <property type="entry name" value="TPR_rpt"/>
</dbReference>
<dbReference type="EMBL" id="LPUY01000074">
    <property type="protein sequence ID" value="KUP92491.1"/>
    <property type="molecule type" value="Genomic_DNA"/>
</dbReference>
<dbReference type="PROSITE" id="PS50005">
    <property type="entry name" value="TPR"/>
    <property type="match status" value="1"/>
</dbReference>
<keyword evidence="4" id="KW-1185">Reference proteome</keyword>
<dbReference type="OrthoDB" id="9800698at2"/>
<protein>
    <submittedName>
        <fullName evidence="3">Tetratricopeptide repeat protein</fullName>
    </submittedName>
</protein>
<dbReference type="Gene3D" id="3.40.50.300">
    <property type="entry name" value="P-loop containing nucleotide triphosphate hydrolases"/>
    <property type="match status" value="1"/>
</dbReference>
<dbReference type="InterPro" id="IPR011990">
    <property type="entry name" value="TPR-like_helical_dom_sf"/>
</dbReference>
<dbReference type="SUPFAM" id="SSF48452">
    <property type="entry name" value="TPR-like"/>
    <property type="match status" value="1"/>
</dbReference>
<reference evidence="3 4" key="1">
    <citation type="submission" date="2015-12" db="EMBL/GenBank/DDBJ databases">
        <title>Genome sequence of the marine Rhodobacteraceae strain O3.65, Candidatus Tritonibacter horizontis.</title>
        <authorList>
            <person name="Poehlein A."/>
            <person name="Giebel H.A."/>
            <person name="Voget S."/>
            <person name="Brinkhoff T."/>
        </authorList>
    </citation>
    <scope>NUCLEOTIDE SEQUENCE [LARGE SCALE GENOMIC DNA]</scope>
    <source>
        <strain evidence="3 4">O3.65</strain>
    </source>
</reference>
<dbReference type="Proteomes" id="UP000068382">
    <property type="component" value="Unassembled WGS sequence"/>
</dbReference>
<name>A0A132BVT5_9RHOB</name>
<dbReference type="AlphaFoldDB" id="A0A132BVT5"/>
<dbReference type="PATRIC" id="fig|1768241.3.peg.2580"/>
<dbReference type="PANTHER" id="PTHR12788:SF10">
    <property type="entry name" value="PROTEIN-TYROSINE SULFOTRANSFERASE"/>
    <property type="match status" value="1"/>
</dbReference>
<organism evidence="3 4">
    <name type="scientific">Tritonibacter horizontis</name>
    <dbReference type="NCBI Taxonomy" id="1768241"/>
    <lineage>
        <taxon>Bacteria</taxon>
        <taxon>Pseudomonadati</taxon>
        <taxon>Pseudomonadota</taxon>
        <taxon>Alphaproteobacteria</taxon>
        <taxon>Rhodobacterales</taxon>
        <taxon>Paracoccaceae</taxon>
        <taxon>Tritonibacter</taxon>
    </lineage>
</organism>
<dbReference type="Pfam" id="PF13469">
    <property type="entry name" value="Sulfotransfer_3"/>
    <property type="match status" value="1"/>
</dbReference>
<keyword evidence="2" id="KW-0802">TPR repeat</keyword>
<dbReference type="InterPro" id="IPR026634">
    <property type="entry name" value="TPST-like"/>
</dbReference>
<feature type="repeat" description="TPR" evidence="2">
    <location>
        <begin position="80"/>
        <end position="113"/>
    </location>
</feature>
<evidence type="ECO:0000313" key="4">
    <source>
        <dbReference type="Proteomes" id="UP000068382"/>
    </source>
</evidence>
<dbReference type="GO" id="GO:0008476">
    <property type="term" value="F:protein-tyrosine sulfotransferase activity"/>
    <property type="evidence" value="ECO:0007669"/>
    <property type="project" value="InterPro"/>
</dbReference>
<evidence type="ECO:0000256" key="1">
    <source>
        <dbReference type="ARBA" id="ARBA00022679"/>
    </source>
</evidence>
<evidence type="ECO:0000256" key="2">
    <source>
        <dbReference type="PROSITE-ProRule" id="PRU00339"/>
    </source>
</evidence>
<evidence type="ECO:0000313" key="3">
    <source>
        <dbReference type="EMBL" id="KUP92491.1"/>
    </source>
</evidence>
<comment type="caution">
    <text evidence="3">The sequence shown here is derived from an EMBL/GenBank/DDBJ whole genome shotgun (WGS) entry which is preliminary data.</text>
</comment>
<dbReference type="SMART" id="SM00028">
    <property type="entry name" value="TPR"/>
    <property type="match status" value="1"/>
</dbReference>
<dbReference type="Gene3D" id="1.25.40.10">
    <property type="entry name" value="Tetratricopeptide repeat domain"/>
    <property type="match status" value="1"/>
</dbReference>
<proteinExistence type="predicted"/>
<dbReference type="InterPro" id="IPR027417">
    <property type="entry name" value="P-loop_NTPase"/>
</dbReference>
<accession>A0A132BVT5</accession>
<sequence>MLVENSQIPDALSEAFATVDGLMSTGKYAQSLSVMLPYVKSGELDLRLLERTADCFYEMRDFDNAINVMKHITDSHPEDAASWGKLGLMLQSNGELSDAATAFEQVLQQDPNSIPALTALNGIETFSVDSLYAQRLLSLSERDDLAASHRALVHHALAQIAHAAGETSVAYTLFQSSRQEVGGTFVPAIFDEMVQEQEQLFEPRIETGDTADLPKIVFVGGMPMAGTGLVNRILSKHSNVFSVGETTALSRTHGAIRMHLAKTDRPCNYWDWLDQLTAEEIDIFRQYYLERALGGQAAGCKTIVDAHPLGCLEFGLAQILFPEAKFVFMSRHPLDTALANVASNVLNGNGLASRADWIAQATRAVYSSATHYAGKLGDAMHMQSYEALVQSPDSEIAKLLEHSGLDFQEACLTPNPLCVIDNVAAKLGHEELSPDTQGHWKTYEAELAPVAEALGGDRWISAWETFDEALR</sequence>
<gene>
    <name evidence="3" type="ORF">TRIHO_24610</name>
</gene>
<dbReference type="PANTHER" id="PTHR12788">
    <property type="entry name" value="PROTEIN-TYROSINE SULFOTRANSFERASE 2"/>
    <property type="match status" value="1"/>
</dbReference>
<keyword evidence="1" id="KW-0808">Transferase</keyword>
<dbReference type="SUPFAM" id="SSF52540">
    <property type="entry name" value="P-loop containing nucleoside triphosphate hydrolases"/>
    <property type="match status" value="1"/>
</dbReference>